<dbReference type="Proteomes" id="UP001190700">
    <property type="component" value="Unassembled WGS sequence"/>
</dbReference>
<keyword evidence="2" id="KW-1185">Reference proteome</keyword>
<gene>
    <name evidence="1" type="ORF">CYMTET_22764</name>
</gene>
<dbReference type="EMBL" id="LGRX02011604">
    <property type="protein sequence ID" value="KAK3268750.1"/>
    <property type="molecule type" value="Genomic_DNA"/>
</dbReference>
<accession>A0AAE0FZK1</accession>
<organism evidence="1 2">
    <name type="scientific">Cymbomonas tetramitiformis</name>
    <dbReference type="NCBI Taxonomy" id="36881"/>
    <lineage>
        <taxon>Eukaryota</taxon>
        <taxon>Viridiplantae</taxon>
        <taxon>Chlorophyta</taxon>
        <taxon>Pyramimonadophyceae</taxon>
        <taxon>Pyramimonadales</taxon>
        <taxon>Pyramimonadaceae</taxon>
        <taxon>Cymbomonas</taxon>
    </lineage>
</organism>
<dbReference type="AlphaFoldDB" id="A0AAE0FZK1"/>
<name>A0AAE0FZK1_9CHLO</name>
<comment type="caution">
    <text evidence="1">The sequence shown here is derived from an EMBL/GenBank/DDBJ whole genome shotgun (WGS) entry which is preliminary data.</text>
</comment>
<evidence type="ECO:0000313" key="2">
    <source>
        <dbReference type="Proteomes" id="UP001190700"/>
    </source>
</evidence>
<sequence>MSLGKCFPTRTLHKASAAVNVSRVSACHPFRFKRPCIKRDKRFAGGALQIPTERHVFDPPIGSKEKIQVCQKRSRRFARSFGIFAHTAAKDSSSTPASSSNTIPANRLSSYSKLYSRSQTFLGVTAAIWYGQHLLGVGGLRSIIPSAQQIGPEFASVLLLQILSKGCFVVCVIPRVLGAVYVQALLLFSFLQLRHTQAKLGEVLGADAHRCFARTKARVAVLQRLSKQAWTAVASHLKGAGACSVAAALALLLCSAGCGVIVSLPSSTWRMAQAAFCIGGAATYLQRILTPTSGQEEKECEKEFLQHQHKGTFLCRWMSDPYPAEGGINTDQSDKQLTNDAFASATITAAKEMGTRMEAVQALLLDAGSAKTSRALCAAGVLPAHILVPNKYTHVVHSLRRSPGVQAFASDVGTYLSRRSPGALPGFHAVYLDHCGSLVGREQQLRDVFRNHVIANGGVLAVTFSTRARGVPDWSKAKAVHSCVGCVMKAAAEHGYRLEGGGARLENPDVARQLLDYQGFEETSDIGGSAKHPAPDPEDKPPVLAAALLQWSAAETPMDKKGMRRKRRLAADVAARYLSSDGTMATANVDDSTNEATVRTMRSLAKEISKINAAQEQIVDSTKAFKYKSEHDDTNELLGSGMAVCTSDGKIMHCMHLYSGMMFLVFRVWAVDTA</sequence>
<proteinExistence type="predicted"/>
<evidence type="ECO:0000313" key="1">
    <source>
        <dbReference type="EMBL" id="KAK3268750.1"/>
    </source>
</evidence>
<reference evidence="1 2" key="1">
    <citation type="journal article" date="2015" name="Genome Biol. Evol.">
        <title>Comparative Genomics of a Bacterivorous Green Alga Reveals Evolutionary Causalities and Consequences of Phago-Mixotrophic Mode of Nutrition.</title>
        <authorList>
            <person name="Burns J.A."/>
            <person name="Paasch A."/>
            <person name="Narechania A."/>
            <person name="Kim E."/>
        </authorList>
    </citation>
    <scope>NUCLEOTIDE SEQUENCE [LARGE SCALE GENOMIC DNA]</scope>
    <source>
        <strain evidence="1 2">PLY_AMNH</strain>
    </source>
</reference>
<protein>
    <submittedName>
        <fullName evidence="1">Uncharacterized protein</fullName>
    </submittedName>
</protein>